<evidence type="ECO:0000256" key="2">
    <source>
        <dbReference type="ARBA" id="ARBA00004370"/>
    </source>
</evidence>
<dbReference type="PANTHER" id="PTHR45436">
    <property type="entry name" value="SENSOR HISTIDINE KINASE YKOH"/>
    <property type="match status" value="1"/>
</dbReference>
<evidence type="ECO:0000256" key="7">
    <source>
        <dbReference type="ARBA" id="ARBA00022777"/>
    </source>
</evidence>
<dbReference type="InterPro" id="IPR003594">
    <property type="entry name" value="HATPase_dom"/>
</dbReference>
<dbReference type="InterPro" id="IPR005467">
    <property type="entry name" value="His_kinase_dom"/>
</dbReference>
<dbReference type="EC" id="2.7.13.3" evidence="3"/>
<dbReference type="SMART" id="SM00387">
    <property type="entry name" value="HATPase_c"/>
    <property type="match status" value="1"/>
</dbReference>
<sequence precursor="true">MKRRASLAFRLFAGAAAWALALLLLGAIALTTLYQRSVLRTMDDRLSSVVEALVAAAETDPGGGIVLARRPSDPAYDRVFSGRYWQIFDAPVMEGGGHQALVVSRSLWDETLTPPDALMASLLASPGQVMSFDTKGPSGEPLRLTGQAVQLPARADMVIMMAAEDREIADRDVRNFAITSGIMFLGFATAIAAGVFFQVRIGLAPVLRMRTSVAEVREGNQERVDGEFPVELQPLADELNAMLDHSRELVERSRTHVGNLAHALKTPIAVLTNEARTSQGALADMVERQTGVMTEQVEHHLRRARAAAHAKAVGARTPVASTVSDLARTLEKINAARGIRITVEAEEGLNFKGERQDLEEMIGNLMDNACKWSGGEVHVVARRTAARELAVIIEDDGPGLDPQQCEAALQRGVRLDEQAPGSGLGLAIVSDLAKAYGGELSLSRSELGGLAARIGLPATGR</sequence>
<dbReference type="InterPro" id="IPR004358">
    <property type="entry name" value="Sig_transdc_His_kin-like_C"/>
</dbReference>
<dbReference type="InterPro" id="IPR003660">
    <property type="entry name" value="HAMP_dom"/>
</dbReference>
<evidence type="ECO:0000256" key="10">
    <source>
        <dbReference type="ARBA" id="ARBA00023136"/>
    </source>
</evidence>
<evidence type="ECO:0000256" key="3">
    <source>
        <dbReference type="ARBA" id="ARBA00012438"/>
    </source>
</evidence>
<protein>
    <recommendedName>
        <fullName evidence="3">histidine kinase</fullName>
        <ecNumber evidence="3">2.7.13.3</ecNumber>
    </recommendedName>
</protein>
<comment type="subcellular location">
    <subcellularLocation>
        <location evidence="2">Membrane</location>
    </subcellularLocation>
</comment>
<evidence type="ECO:0000256" key="9">
    <source>
        <dbReference type="ARBA" id="ARBA00023012"/>
    </source>
</evidence>
<evidence type="ECO:0000259" key="13">
    <source>
        <dbReference type="PROSITE" id="PS50885"/>
    </source>
</evidence>
<name>Q0AR57_MARMM</name>
<evidence type="ECO:0000256" key="6">
    <source>
        <dbReference type="ARBA" id="ARBA00022692"/>
    </source>
</evidence>
<feature type="transmembrane region" description="Helical" evidence="11">
    <location>
        <begin position="176"/>
        <end position="199"/>
    </location>
</feature>
<evidence type="ECO:0000259" key="12">
    <source>
        <dbReference type="PROSITE" id="PS50109"/>
    </source>
</evidence>
<comment type="catalytic activity">
    <reaction evidence="1">
        <text>ATP + protein L-histidine = ADP + protein N-phospho-L-histidine.</text>
        <dbReference type="EC" id="2.7.13.3"/>
    </reaction>
</comment>
<keyword evidence="4" id="KW-0597">Phosphoprotein</keyword>
<dbReference type="SUPFAM" id="SSF47384">
    <property type="entry name" value="Homodimeric domain of signal transducing histidine kinase"/>
    <property type="match status" value="1"/>
</dbReference>
<dbReference type="STRING" id="394221.Mmar10_0937"/>
<dbReference type="KEGG" id="mmr:Mmar10_0937"/>
<evidence type="ECO:0000256" key="1">
    <source>
        <dbReference type="ARBA" id="ARBA00000085"/>
    </source>
</evidence>
<dbReference type="eggNOG" id="COG0642">
    <property type="taxonomic scope" value="Bacteria"/>
</dbReference>
<evidence type="ECO:0000256" key="5">
    <source>
        <dbReference type="ARBA" id="ARBA00022679"/>
    </source>
</evidence>
<keyword evidence="15" id="KW-1185">Reference proteome</keyword>
<dbReference type="Gene3D" id="3.30.565.10">
    <property type="entry name" value="Histidine kinase-like ATPase, C-terminal domain"/>
    <property type="match status" value="1"/>
</dbReference>
<accession>Q0AR57</accession>
<evidence type="ECO:0000256" key="4">
    <source>
        <dbReference type="ARBA" id="ARBA00022553"/>
    </source>
</evidence>
<dbReference type="HOGENOM" id="CLU_000445_42_3_5"/>
<dbReference type="RefSeq" id="WP_011642877.1">
    <property type="nucleotide sequence ID" value="NC_008347.1"/>
</dbReference>
<dbReference type="PROSITE" id="PS50109">
    <property type="entry name" value="HIS_KIN"/>
    <property type="match status" value="1"/>
</dbReference>
<dbReference type="Proteomes" id="UP000001964">
    <property type="component" value="Chromosome"/>
</dbReference>
<evidence type="ECO:0000313" key="15">
    <source>
        <dbReference type="Proteomes" id="UP000001964"/>
    </source>
</evidence>
<proteinExistence type="predicted"/>
<dbReference type="Pfam" id="PF02518">
    <property type="entry name" value="HATPase_c"/>
    <property type="match status" value="1"/>
</dbReference>
<dbReference type="PRINTS" id="PR00344">
    <property type="entry name" value="BCTRLSENSOR"/>
</dbReference>
<dbReference type="GO" id="GO:0005886">
    <property type="term" value="C:plasma membrane"/>
    <property type="evidence" value="ECO:0007669"/>
    <property type="project" value="TreeGrafter"/>
</dbReference>
<dbReference type="InterPro" id="IPR036890">
    <property type="entry name" value="HATPase_C_sf"/>
</dbReference>
<dbReference type="AlphaFoldDB" id="Q0AR57"/>
<dbReference type="PANTHER" id="PTHR45436:SF5">
    <property type="entry name" value="SENSOR HISTIDINE KINASE TRCS"/>
    <property type="match status" value="1"/>
</dbReference>
<dbReference type="InterPro" id="IPR036097">
    <property type="entry name" value="HisK_dim/P_sf"/>
</dbReference>
<gene>
    <name evidence="14" type="ordered locus">Mmar10_0937</name>
</gene>
<keyword evidence="6 11" id="KW-0812">Transmembrane</keyword>
<dbReference type="PROSITE" id="PS50885">
    <property type="entry name" value="HAMP"/>
    <property type="match status" value="1"/>
</dbReference>
<keyword evidence="10 11" id="KW-0472">Membrane</keyword>
<keyword evidence="8 11" id="KW-1133">Transmembrane helix</keyword>
<dbReference type="InterPro" id="IPR050428">
    <property type="entry name" value="TCS_sensor_his_kinase"/>
</dbReference>
<evidence type="ECO:0000256" key="11">
    <source>
        <dbReference type="SAM" id="Phobius"/>
    </source>
</evidence>
<organism evidence="14 15">
    <name type="scientific">Maricaulis maris (strain MCS10)</name>
    <name type="common">Caulobacter maris</name>
    <dbReference type="NCBI Taxonomy" id="394221"/>
    <lineage>
        <taxon>Bacteria</taxon>
        <taxon>Pseudomonadati</taxon>
        <taxon>Pseudomonadota</taxon>
        <taxon>Alphaproteobacteria</taxon>
        <taxon>Maricaulales</taxon>
        <taxon>Maricaulaceae</taxon>
        <taxon>Maricaulis</taxon>
    </lineage>
</organism>
<dbReference type="SUPFAM" id="SSF55874">
    <property type="entry name" value="ATPase domain of HSP90 chaperone/DNA topoisomerase II/histidine kinase"/>
    <property type="match status" value="1"/>
</dbReference>
<evidence type="ECO:0000256" key="8">
    <source>
        <dbReference type="ARBA" id="ARBA00022989"/>
    </source>
</evidence>
<dbReference type="GO" id="GO:0000155">
    <property type="term" value="F:phosphorelay sensor kinase activity"/>
    <property type="evidence" value="ECO:0007669"/>
    <property type="project" value="InterPro"/>
</dbReference>
<evidence type="ECO:0000313" key="14">
    <source>
        <dbReference type="EMBL" id="ABI65230.1"/>
    </source>
</evidence>
<feature type="domain" description="HAMP" evidence="13">
    <location>
        <begin position="200"/>
        <end position="251"/>
    </location>
</feature>
<dbReference type="EMBL" id="CP000449">
    <property type="protein sequence ID" value="ABI65230.1"/>
    <property type="molecule type" value="Genomic_DNA"/>
</dbReference>
<keyword evidence="7 14" id="KW-0418">Kinase</keyword>
<keyword evidence="9" id="KW-0902">Two-component regulatory system</keyword>
<feature type="domain" description="Histidine kinase" evidence="12">
    <location>
        <begin position="259"/>
        <end position="460"/>
    </location>
</feature>
<keyword evidence="5" id="KW-0808">Transferase</keyword>
<dbReference type="Gene3D" id="1.10.287.130">
    <property type="match status" value="1"/>
</dbReference>
<reference evidence="14 15" key="1">
    <citation type="submission" date="2006-08" db="EMBL/GenBank/DDBJ databases">
        <title>Complete sequence of Maricaulis maris MCS10.</title>
        <authorList>
            <consortium name="US DOE Joint Genome Institute"/>
            <person name="Copeland A."/>
            <person name="Lucas S."/>
            <person name="Lapidus A."/>
            <person name="Barry K."/>
            <person name="Detter J.C."/>
            <person name="Glavina del Rio T."/>
            <person name="Hammon N."/>
            <person name="Israni S."/>
            <person name="Dalin E."/>
            <person name="Tice H."/>
            <person name="Pitluck S."/>
            <person name="Saunders E."/>
            <person name="Brettin T."/>
            <person name="Bruce D."/>
            <person name="Han C."/>
            <person name="Tapia R."/>
            <person name="Gilna P."/>
            <person name="Schmutz J."/>
            <person name="Larimer F."/>
            <person name="Land M."/>
            <person name="Hauser L."/>
            <person name="Kyrpides N."/>
            <person name="Mikhailova N."/>
            <person name="Viollier P."/>
            <person name="Stephens C."/>
            <person name="Richardson P."/>
        </authorList>
    </citation>
    <scope>NUCLEOTIDE SEQUENCE [LARGE SCALE GENOMIC DNA]</scope>
    <source>
        <strain evidence="14 15">MCS10</strain>
    </source>
</reference>